<feature type="domain" description="Tf2-1-like SH3-like" evidence="2">
    <location>
        <begin position="138"/>
        <end position="194"/>
    </location>
</feature>
<dbReference type="Pfam" id="PF24626">
    <property type="entry name" value="SH3_Tf2-1"/>
    <property type="match status" value="1"/>
</dbReference>
<dbReference type="Gene3D" id="2.40.50.40">
    <property type="match status" value="1"/>
</dbReference>
<reference evidence="4" key="1">
    <citation type="journal article" date="2015" name="PLoS Genet.">
        <title>The dynamic genome and transcriptome of the human fungal pathogen Blastomyces and close relative Emmonsia.</title>
        <authorList>
            <person name="Munoz J.F."/>
            <person name="Gauthier G.M."/>
            <person name="Desjardins C.A."/>
            <person name="Gallo J.E."/>
            <person name="Holder J."/>
            <person name="Sullivan T.D."/>
            <person name="Marty A.J."/>
            <person name="Carmen J.C."/>
            <person name="Chen Z."/>
            <person name="Ding L."/>
            <person name="Gujja S."/>
            <person name="Magrini V."/>
            <person name="Misas E."/>
            <person name="Mitreva M."/>
            <person name="Priest M."/>
            <person name="Saif S."/>
            <person name="Whiston E.A."/>
            <person name="Young S."/>
            <person name="Zeng Q."/>
            <person name="Goldman W.E."/>
            <person name="Mardis E.R."/>
            <person name="Taylor J.W."/>
            <person name="McEwen J.G."/>
            <person name="Clay O.K."/>
            <person name="Klein B.S."/>
            <person name="Cuomo C.A."/>
        </authorList>
    </citation>
    <scope>NUCLEOTIDE SEQUENCE [LARGE SCALE GENOMIC DNA]</scope>
    <source>
        <strain evidence="4">ER-3 / ATCC MYA-2586</strain>
    </source>
</reference>
<keyword evidence="4" id="KW-1185">Reference proteome</keyword>
<dbReference type="GeneID" id="69032163"/>
<gene>
    <name evidence="3" type="ORF">BDCG_17271</name>
</gene>
<dbReference type="EMBL" id="EQ999978">
    <property type="protein sequence ID" value="OAT01896.1"/>
    <property type="molecule type" value="Genomic_DNA"/>
</dbReference>
<dbReference type="Proteomes" id="UP000002039">
    <property type="component" value="Unassembled WGS sequence"/>
</dbReference>
<accession>A0ABX2VXN0</accession>
<evidence type="ECO:0000256" key="1">
    <source>
        <dbReference type="ARBA" id="ARBA00011353"/>
    </source>
</evidence>
<organism evidence="3 4">
    <name type="scientific">Ajellomyces dermatitidis (strain ER-3 / ATCC MYA-2586)</name>
    <name type="common">Blastomyces dermatitidis</name>
    <dbReference type="NCBI Taxonomy" id="559297"/>
    <lineage>
        <taxon>Eukaryota</taxon>
        <taxon>Fungi</taxon>
        <taxon>Dikarya</taxon>
        <taxon>Ascomycota</taxon>
        <taxon>Pezizomycotina</taxon>
        <taxon>Eurotiomycetes</taxon>
        <taxon>Eurotiomycetidae</taxon>
        <taxon>Onygenales</taxon>
        <taxon>Ajellomycetaceae</taxon>
        <taxon>Blastomyces</taxon>
    </lineage>
</organism>
<dbReference type="RefSeq" id="XP_045281623.1">
    <property type="nucleotide sequence ID" value="XM_045426415.1"/>
</dbReference>
<evidence type="ECO:0000313" key="3">
    <source>
        <dbReference type="EMBL" id="OAT01896.1"/>
    </source>
</evidence>
<evidence type="ECO:0000313" key="4">
    <source>
        <dbReference type="Proteomes" id="UP000002039"/>
    </source>
</evidence>
<name>A0ABX2VXN0_AJEDR</name>
<dbReference type="SUPFAM" id="SSF54160">
    <property type="entry name" value="Chromo domain-like"/>
    <property type="match status" value="1"/>
</dbReference>
<dbReference type="InterPro" id="IPR016197">
    <property type="entry name" value="Chromo-like_dom_sf"/>
</dbReference>
<sequence length="255" mass="29407">MSMHKQEFPLFEQASESLRSLLKKLLINVNMDETGKRLAPVQIHKQELEEVAINGQDAVSTGVSPFFLTHSYHMEVLNLLETTQFTPDPRSPIQIADNIVMKLRDARDWAEASMATAKQDQEDQTNVHRDPAEHYKIGDLVWLNLKNIQTTHPSRTLDYRHARYKVIEVLGSHNYRLDTSPGIHDVFHTSLLRRAATDPFPSQLTSDWQPPGIIGEDNELEWEIEDILDERPRGRGRQYLVKWGSTDLDSEFRII</sequence>
<protein>
    <recommendedName>
        <fullName evidence="2">Tf2-1-like SH3-like domain-containing protein</fullName>
    </recommendedName>
</protein>
<dbReference type="InterPro" id="IPR056924">
    <property type="entry name" value="SH3_Tf2-1"/>
</dbReference>
<comment type="subunit">
    <text evidence="1">Component of the NuA4 histone acetyltransferase complex.</text>
</comment>
<proteinExistence type="predicted"/>
<evidence type="ECO:0000259" key="2">
    <source>
        <dbReference type="Pfam" id="PF24626"/>
    </source>
</evidence>